<evidence type="ECO:0000313" key="6">
    <source>
        <dbReference type="EMBL" id="QKG71876.1"/>
    </source>
</evidence>
<evidence type="ECO:0000256" key="5">
    <source>
        <dbReference type="SAM" id="SignalP"/>
    </source>
</evidence>
<dbReference type="PANTHER" id="PTHR10680:SF28">
    <property type="entry name" value="SMP-30_GLUCONOLACTONASE_LRE-LIKE REGION DOMAIN-CONTAINING PROTEIN"/>
    <property type="match status" value="1"/>
</dbReference>
<dbReference type="Gene3D" id="2.120.10.30">
    <property type="entry name" value="TolB, C-terminal domain"/>
    <property type="match status" value="1"/>
</dbReference>
<dbReference type="GO" id="GO:0005576">
    <property type="term" value="C:extracellular region"/>
    <property type="evidence" value="ECO:0007669"/>
    <property type="project" value="TreeGrafter"/>
</dbReference>
<protein>
    <recommendedName>
        <fullName evidence="8">6-bladed beta-propeller</fullName>
    </recommendedName>
</protein>
<dbReference type="CDD" id="cd14958">
    <property type="entry name" value="NHL_PAL_like"/>
    <property type="match status" value="1"/>
</dbReference>
<feature type="signal peptide" evidence="5">
    <location>
        <begin position="1"/>
        <end position="22"/>
    </location>
</feature>
<gene>
    <name evidence="6" type="ORF">HQR01_11195</name>
</gene>
<feature type="repeat" description="NHL" evidence="4">
    <location>
        <begin position="144"/>
        <end position="175"/>
    </location>
</feature>
<feature type="repeat" description="NHL" evidence="4">
    <location>
        <begin position="183"/>
        <end position="222"/>
    </location>
</feature>
<keyword evidence="7" id="KW-1185">Reference proteome</keyword>
<dbReference type="RefSeq" id="WP_173214942.1">
    <property type="nucleotide sequence ID" value="NZ_CP053921.1"/>
</dbReference>
<keyword evidence="1 5" id="KW-0732">Signal</keyword>
<dbReference type="Proteomes" id="UP000504693">
    <property type="component" value="Chromosome"/>
</dbReference>
<keyword evidence="3" id="KW-0325">Glycoprotein</keyword>
<evidence type="ECO:0000256" key="3">
    <source>
        <dbReference type="ARBA" id="ARBA00023180"/>
    </source>
</evidence>
<dbReference type="SUPFAM" id="SSF101898">
    <property type="entry name" value="NHL repeat"/>
    <property type="match status" value="1"/>
</dbReference>
<dbReference type="AlphaFoldDB" id="A0A7D3XWG0"/>
<reference evidence="6 7" key="1">
    <citation type="submission" date="2020-05" db="EMBL/GenBank/DDBJ databases">
        <title>Erythrobacter mangrovi sp. nov., isolated from rhizosphere soil of mangrove plant (Kandelia candel).</title>
        <authorList>
            <person name="Ye Y.H."/>
        </authorList>
    </citation>
    <scope>NUCLEOTIDE SEQUENCE [LARGE SCALE GENOMIC DNA]</scope>
    <source>
        <strain evidence="6 7">EB310</strain>
    </source>
</reference>
<evidence type="ECO:0000256" key="2">
    <source>
        <dbReference type="ARBA" id="ARBA00022737"/>
    </source>
</evidence>
<sequence>MRKSIFAMTLAAQAVLAAPALAGPADPQLPLVASPMELSVPADWHLGEVAGLEVDDRGHVYVFNRGEHSLLEFSAQGEFIREIGRGLFKTPHGLRVDDAGNIWTTDQDTHQVLRFNREGRITLILGRRNVADTGWYDRGYTVAHLNAPSDVALDSQGNIYVADGGNFRIVKYDRNGERLATWGKEGTAPGEFNFPHSIAVDEEDRIYVTDRENGRVQIFTPEGRYITEWTGFGNPYEIQRRKDGTFWLTDARAGSIIHLDRNGKILGRFGQWGKEIGDFGFPHGFDFTDDGDILVGEILNWRVQRLSPVKPR</sequence>
<feature type="chain" id="PRO_5028861407" description="6-bladed beta-propeller" evidence="5">
    <location>
        <begin position="23"/>
        <end position="312"/>
    </location>
</feature>
<keyword evidence="2" id="KW-0677">Repeat</keyword>
<dbReference type="PROSITE" id="PS51125">
    <property type="entry name" value="NHL"/>
    <property type="match status" value="3"/>
</dbReference>
<evidence type="ECO:0008006" key="8">
    <source>
        <dbReference type="Google" id="ProtNLM"/>
    </source>
</evidence>
<proteinExistence type="predicted"/>
<evidence type="ECO:0000313" key="7">
    <source>
        <dbReference type="Proteomes" id="UP000504693"/>
    </source>
</evidence>
<dbReference type="InterPro" id="IPR001258">
    <property type="entry name" value="NHL_repeat"/>
</dbReference>
<evidence type="ECO:0000256" key="4">
    <source>
        <dbReference type="PROSITE-ProRule" id="PRU00504"/>
    </source>
</evidence>
<evidence type="ECO:0000256" key="1">
    <source>
        <dbReference type="ARBA" id="ARBA00022729"/>
    </source>
</evidence>
<dbReference type="EMBL" id="CP053921">
    <property type="protein sequence ID" value="QKG71876.1"/>
    <property type="molecule type" value="Genomic_DNA"/>
</dbReference>
<name>A0A7D3XWG0_9SPHN</name>
<feature type="repeat" description="NHL" evidence="4">
    <location>
        <begin position="77"/>
        <end position="118"/>
    </location>
</feature>
<accession>A0A7D3XWG0</accession>
<dbReference type="Pfam" id="PF01436">
    <property type="entry name" value="NHL"/>
    <property type="match status" value="3"/>
</dbReference>
<dbReference type="KEGG" id="emv:HQR01_11195"/>
<dbReference type="InterPro" id="IPR011042">
    <property type="entry name" value="6-blade_b-propeller_TolB-like"/>
</dbReference>
<organism evidence="6 7">
    <name type="scientific">Erythrobacter mangrovi</name>
    <dbReference type="NCBI Taxonomy" id="2739433"/>
    <lineage>
        <taxon>Bacteria</taxon>
        <taxon>Pseudomonadati</taxon>
        <taxon>Pseudomonadota</taxon>
        <taxon>Alphaproteobacteria</taxon>
        <taxon>Sphingomonadales</taxon>
        <taxon>Erythrobacteraceae</taxon>
        <taxon>Erythrobacter/Porphyrobacter group</taxon>
        <taxon>Erythrobacter</taxon>
    </lineage>
</organism>
<dbReference type="PANTHER" id="PTHR10680">
    <property type="entry name" value="PEPTIDYL-GLYCINE ALPHA-AMIDATING MONOOXYGENASE"/>
    <property type="match status" value="1"/>
</dbReference>